<evidence type="ECO:0000256" key="1">
    <source>
        <dbReference type="ARBA" id="ARBA00009600"/>
    </source>
</evidence>
<dbReference type="EMBL" id="CP036274">
    <property type="protein sequence ID" value="QDU30729.1"/>
    <property type="molecule type" value="Genomic_DNA"/>
</dbReference>
<proteinExistence type="inferred from homology"/>
<comment type="similarity">
    <text evidence="1">Belongs to the UPF0301 (AlgH) family.</text>
</comment>
<dbReference type="SUPFAM" id="SSF143456">
    <property type="entry name" value="VC0467-like"/>
    <property type="match status" value="1"/>
</dbReference>
<sequence>MQSLQGKLLVASPHLGDGNFFRSVVLMVKHDDEGAFGLILNRPLNNSLAEVWESIAKEYGIDGTVASDRPIHYGGPVQGPLVVVHTQKKQSEAQIINGVYFAAREDHLREVITHSKKPFRVFNGYAGWGSGQLEGELEAGGWLVTEAGKELIFYEADDLWERVVQGIAEQIMAPAMKTKHVPPDASLN</sequence>
<evidence type="ECO:0000313" key="2">
    <source>
        <dbReference type="EMBL" id="QDU30729.1"/>
    </source>
</evidence>
<dbReference type="Pfam" id="PF02622">
    <property type="entry name" value="DUF179"/>
    <property type="match status" value="1"/>
</dbReference>
<dbReference type="AlphaFoldDB" id="A0A517YKI1"/>
<dbReference type="Gene3D" id="3.40.1740.10">
    <property type="entry name" value="VC0467-like"/>
    <property type="match status" value="1"/>
</dbReference>
<dbReference type="PANTHER" id="PTHR30327">
    <property type="entry name" value="UNCHARACTERIZED PROTEIN YQGE"/>
    <property type="match status" value="1"/>
</dbReference>
<dbReference type="OrthoDB" id="9807486at2"/>
<protein>
    <submittedName>
        <fullName evidence="2">Uncharacterized protein</fullName>
    </submittedName>
</protein>
<dbReference type="RefSeq" id="WP_145096672.1">
    <property type="nucleotide sequence ID" value="NZ_CP036274.1"/>
</dbReference>
<dbReference type="PANTHER" id="PTHR30327:SF1">
    <property type="entry name" value="UPF0301 PROTEIN YQGE"/>
    <property type="match status" value="1"/>
</dbReference>
<organism evidence="2 3">
    <name type="scientific">Anatilimnocola aggregata</name>
    <dbReference type="NCBI Taxonomy" id="2528021"/>
    <lineage>
        <taxon>Bacteria</taxon>
        <taxon>Pseudomonadati</taxon>
        <taxon>Planctomycetota</taxon>
        <taxon>Planctomycetia</taxon>
        <taxon>Pirellulales</taxon>
        <taxon>Pirellulaceae</taxon>
        <taxon>Anatilimnocola</taxon>
    </lineage>
</organism>
<evidence type="ECO:0000313" key="3">
    <source>
        <dbReference type="Proteomes" id="UP000315017"/>
    </source>
</evidence>
<accession>A0A517YKI1</accession>
<dbReference type="KEGG" id="aagg:ETAA8_58770"/>
<dbReference type="GO" id="GO:0005829">
    <property type="term" value="C:cytosol"/>
    <property type="evidence" value="ECO:0007669"/>
    <property type="project" value="TreeGrafter"/>
</dbReference>
<dbReference type="InterPro" id="IPR003774">
    <property type="entry name" value="AlgH-like"/>
</dbReference>
<gene>
    <name evidence="2" type="ORF">ETAA8_58770</name>
</gene>
<name>A0A517YKI1_9BACT</name>
<dbReference type="Proteomes" id="UP000315017">
    <property type="component" value="Chromosome"/>
</dbReference>
<keyword evidence="3" id="KW-1185">Reference proteome</keyword>
<reference evidence="2 3" key="1">
    <citation type="submission" date="2019-02" db="EMBL/GenBank/DDBJ databases">
        <title>Deep-cultivation of Planctomycetes and their phenomic and genomic characterization uncovers novel biology.</title>
        <authorList>
            <person name="Wiegand S."/>
            <person name="Jogler M."/>
            <person name="Boedeker C."/>
            <person name="Pinto D."/>
            <person name="Vollmers J."/>
            <person name="Rivas-Marin E."/>
            <person name="Kohn T."/>
            <person name="Peeters S.H."/>
            <person name="Heuer A."/>
            <person name="Rast P."/>
            <person name="Oberbeckmann S."/>
            <person name="Bunk B."/>
            <person name="Jeske O."/>
            <person name="Meyerdierks A."/>
            <person name="Storesund J.E."/>
            <person name="Kallscheuer N."/>
            <person name="Luecker S."/>
            <person name="Lage O.M."/>
            <person name="Pohl T."/>
            <person name="Merkel B.J."/>
            <person name="Hornburger P."/>
            <person name="Mueller R.-W."/>
            <person name="Bruemmer F."/>
            <person name="Labrenz M."/>
            <person name="Spormann A.M."/>
            <person name="Op den Camp H."/>
            <person name="Overmann J."/>
            <person name="Amann R."/>
            <person name="Jetten M.S.M."/>
            <person name="Mascher T."/>
            <person name="Medema M.H."/>
            <person name="Devos D.P."/>
            <person name="Kaster A.-K."/>
            <person name="Ovreas L."/>
            <person name="Rohde M."/>
            <person name="Galperin M.Y."/>
            <person name="Jogler C."/>
        </authorList>
    </citation>
    <scope>NUCLEOTIDE SEQUENCE [LARGE SCALE GENOMIC DNA]</scope>
    <source>
        <strain evidence="2 3">ETA_A8</strain>
    </source>
</reference>